<dbReference type="GO" id="GO:0003755">
    <property type="term" value="F:peptidyl-prolyl cis-trans isomerase activity"/>
    <property type="evidence" value="ECO:0007669"/>
    <property type="project" value="UniProtKB-KW"/>
</dbReference>
<dbReference type="Proteomes" id="UP001162640">
    <property type="component" value="Unassembled WGS sequence"/>
</dbReference>
<reference evidence="8" key="1">
    <citation type="journal article" date="2023" name="Commun. Biol.">
        <title>Genome analysis of Parmales, the sister group of diatoms, reveals the evolutionary specialization of diatoms from phago-mixotrophs to photoautotrophs.</title>
        <authorList>
            <person name="Ban H."/>
            <person name="Sato S."/>
            <person name="Yoshikawa S."/>
            <person name="Yamada K."/>
            <person name="Nakamura Y."/>
            <person name="Ichinomiya M."/>
            <person name="Sato N."/>
            <person name="Blanc-Mathieu R."/>
            <person name="Endo H."/>
            <person name="Kuwata A."/>
            <person name="Ogata H."/>
        </authorList>
    </citation>
    <scope>NUCLEOTIDE SEQUENCE [LARGE SCALE GENOMIC DNA]</scope>
</reference>
<dbReference type="PROSITE" id="PS50059">
    <property type="entry name" value="FKBP_PPIASE"/>
    <property type="match status" value="1"/>
</dbReference>
<comment type="catalytic activity">
    <reaction evidence="1 5">
        <text>[protein]-peptidylproline (omega=180) = [protein]-peptidylproline (omega=0)</text>
        <dbReference type="Rhea" id="RHEA:16237"/>
        <dbReference type="Rhea" id="RHEA-COMP:10747"/>
        <dbReference type="Rhea" id="RHEA-COMP:10748"/>
        <dbReference type="ChEBI" id="CHEBI:83833"/>
        <dbReference type="ChEBI" id="CHEBI:83834"/>
        <dbReference type="EC" id="5.2.1.8"/>
    </reaction>
</comment>
<evidence type="ECO:0000256" key="5">
    <source>
        <dbReference type="PROSITE-ProRule" id="PRU00277"/>
    </source>
</evidence>
<evidence type="ECO:0000256" key="1">
    <source>
        <dbReference type="ARBA" id="ARBA00000971"/>
    </source>
</evidence>
<dbReference type="EC" id="5.2.1.8" evidence="2 5"/>
<evidence type="ECO:0000313" key="7">
    <source>
        <dbReference type="EMBL" id="GMH91365.1"/>
    </source>
</evidence>
<protein>
    <recommendedName>
        <fullName evidence="2 5">peptidylprolyl isomerase</fullName>
        <ecNumber evidence="2 5">5.2.1.8</ecNumber>
    </recommendedName>
</protein>
<proteinExistence type="predicted"/>
<evidence type="ECO:0000256" key="4">
    <source>
        <dbReference type="ARBA" id="ARBA00023235"/>
    </source>
</evidence>
<dbReference type="PANTHER" id="PTHR45779:SF7">
    <property type="entry name" value="PEPTIDYLPROLYL ISOMERASE"/>
    <property type="match status" value="1"/>
</dbReference>
<accession>A0A9W7BNW2</accession>
<evidence type="ECO:0000259" key="6">
    <source>
        <dbReference type="PROSITE" id="PS50059"/>
    </source>
</evidence>
<dbReference type="FunFam" id="3.10.50.40:FF:000006">
    <property type="entry name" value="Peptidyl-prolyl cis-trans isomerase"/>
    <property type="match status" value="1"/>
</dbReference>
<name>A0A9W7BNW2_9STRA</name>
<gene>
    <name evidence="7" type="ORF">TL16_g12035</name>
</gene>
<evidence type="ECO:0000256" key="2">
    <source>
        <dbReference type="ARBA" id="ARBA00013194"/>
    </source>
</evidence>
<dbReference type="AlphaFoldDB" id="A0A9W7BNW2"/>
<keyword evidence="4 5" id="KW-0413">Isomerase</keyword>
<dbReference type="SUPFAM" id="SSF54534">
    <property type="entry name" value="FKBP-like"/>
    <property type="match status" value="1"/>
</dbReference>
<keyword evidence="3 5" id="KW-0697">Rotamase</keyword>
<sequence>MRLRAHSQFFISVLPQSKILILSKHTRTGSKPSPGSNVKAHYTGWLDSFNSDKKFDSSYDRSKPFTFRVGTGQVIKGWDECVLDMKVGEKRQVVIPSNLGYGERGAGGIIPGGATLYFEMELLAIA</sequence>
<dbReference type="GO" id="GO:0005783">
    <property type="term" value="C:endoplasmic reticulum"/>
    <property type="evidence" value="ECO:0007669"/>
    <property type="project" value="TreeGrafter"/>
</dbReference>
<dbReference type="PANTHER" id="PTHR45779">
    <property type="entry name" value="PEPTIDYLPROLYL ISOMERASE"/>
    <property type="match status" value="1"/>
</dbReference>
<dbReference type="Gene3D" id="3.10.50.40">
    <property type="match status" value="1"/>
</dbReference>
<dbReference type="InterPro" id="IPR044609">
    <property type="entry name" value="FKBP2/11"/>
</dbReference>
<dbReference type="EMBL" id="BLQM01000470">
    <property type="protein sequence ID" value="GMH91365.1"/>
    <property type="molecule type" value="Genomic_DNA"/>
</dbReference>
<dbReference type="Pfam" id="PF00254">
    <property type="entry name" value="FKBP_C"/>
    <property type="match status" value="1"/>
</dbReference>
<comment type="caution">
    <text evidence="7">The sequence shown here is derived from an EMBL/GenBank/DDBJ whole genome shotgun (WGS) entry which is preliminary data.</text>
</comment>
<feature type="domain" description="PPIase FKBP-type" evidence="6">
    <location>
        <begin position="35"/>
        <end position="126"/>
    </location>
</feature>
<organism evidence="7 8">
    <name type="scientific">Triparma laevis f. inornata</name>
    <dbReference type="NCBI Taxonomy" id="1714386"/>
    <lineage>
        <taxon>Eukaryota</taxon>
        <taxon>Sar</taxon>
        <taxon>Stramenopiles</taxon>
        <taxon>Ochrophyta</taxon>
        <taxon>Bolidophyceae</taxon>
        <taxon>Parmales</taxon>
        <taxon>Triparmaceae</taxon>
        <taxon>Triparma</taxon>
    </lineage>
</organism>
<dbReference type="InterPro" id="IPR046357">
    <property type="entry name" value="PPIase_dom_sf"/>
</dbReference>
<dbReference type="InterPro" id="IPR001179">
    <property type="entry name" value="PPIase_FKBP_dom"/>
</dbReference>
<evidence type="ECO:0000256" key="3">
    <source>
        <dbReference type="ARBA" id="ARBA00023110"/>
    </source>
</evidence>
<evidence type="ECO:0000313" key="8">
    <source>
        <dbReference type="Proteomes" id="UP001162640"/>
    </source>
</evidence>